<organism evidence="13 14">
    <name type="scientific">Dentiscutata erythropus</name>
    <dbReference type="NCBI Taxonomy" id="1348616"/>
    <lineage>
        <taxon>Eukaryota</taxon>
        <taxon>Fungi</taxon>
        <taxon>Fungi incertae sedis</taxon>
        <taxon>Mucoromycota</taxon>
        <taxon>Glomeromycotina</taxon>
        <taxon>Glomeromycetes</taxon>
        <taxon>Diversisporales</taxon>
        <taxon>Gigasporaceae</taxon>
        <taxon>Dentiscutata</taxon>
    </lineage>
</organism>
<dbReference type="Proteomes" id="UP000789405">
    <property type="component" value="Unassembled WGS sequence"/>
</dbReference>
<feature type="domain" description="SANT" evidence="11">
    <location>
        <begin position="270"/>
        <end position="322"/>
    </location>
</feature>
<dbReference type="InterPro" id="IPR000996">
    <property type="entry name" value="Clathrin_L-chain"/>
</dbReference>
<evidence type="ECO:0000256" key="3">
    <source>
        <dbReference type="ARBA" id="ARBA00005263"/>
    </source>
</evidence>
<dbReference type="InterPro" id="IPR055141">
    <property type="entry name" value="TADA2A_B-like_dom"/>
</dbReference>
<dbReference type="GO" id="GO:0006338">
    <property type="term" value="P:chromatin remodeling"/>
    <property type="evidence" value="ECO:0007669"/>
    <property type="project" value="TreeGrafter"/>
</dbReference>
<dbReference type="InterPro" id="IPR036388">
    <property type="entry name" value="WH-like_DNA-bd_sf"/>
</dbReference>
<dbReference type="Pfam" id="PF04433">
    <property type="entry name" value="SWIRM"/>
    <property type="match status" value="1"/>
</dbReference>
<dbReference type="GO" id="GO:0003682">
    <property type="term" value="F:chromatin binding"/>
    <property type="evidence" value="ECO:0007669"/>
    <property type="project" value="TreeGrafter"/>
</dbReference>
<dbReference type="GO" id="GO:0030132">
    <property type="term" value="C:clathrin coat of coated pit"/>
    <property type="evidence" value="ECO:0007669"/>
    <property type="project" value="InterPro"/>
</dbReference>
<evidence type="ECO:0000256" key="4">
    <source>
        <dbReference type="ARBA" id="ARBA00023136"/>
    </source>
</evidence>
<evidence type="ECO:0000256" key="1">
    <source>
        <dbReference type="ARBA" id="ARBA00004180"/>
    </source>
</evidence>
<dbReference type="PANTHER" id="PTHR12374">
    <property type="entry name" value="TRANSCRIPTIONAL ADAPTOR 2 ADA2 -RELATED"/>
    <property type="match status" value="1"/>
</dbReference>
<feature type="domain" description="HTH myb-type" evidence="12">
    <location>
        <begin position="275"/>
        <end position="322"/>
    </location>
</feature>
<keyword evidence="4" id="KW-0472">Membrane</keyword>
<dbReference type="Pfam" id="PF00249">
    <property type="entry name" value="Myb_DNA-binding"/>
    <property type="match status" value="1"/>
</dbReference>
<dbReference type="PANTHER" id="PTHR12374:SF20">
    <property type="entry name" value="TRANSCRIPTIONAL ADAPTER 2-ALPHA"/>
    <property type="match status" value="1"/>
</dbReference>
<dbReference type="GO" id="GO:0003713">
    <property type="term" value="F:transcription coactivator activity"/>
    <property type="evidence" value="ECO:0007669"/>
    <property type="project" value="TreeGrafter"/>
</dbReference>
<dbReference type="InterPro" id="IPR009057">
    <property type="entry name" value="Homeodomain-like_sf"/>
</dbReference>
<dbReference type="GO" id="GO:0005634">
    <property type="term" value="C:nucleus"/>
    <property type="evidence" value="ECO:0007669"/>
    <property type="project" value="TreeGrafter"/>
</dbReference>
<evidence type="ECO:0000259" key="11">
    <source>
        <dbReference type="PROSITE" id="PS51293"/>
    </source>
</evidence>
<keyword evidence="14" id="KW-1185">Reference proteome</keyword>
<dbReference type="InterPro" id="IPR017884">
    <property type="entry name" value="SANT_dom"/>
</dbReference>
<evidence type="ECO:0000256" key="8">
    <source>
        <dbReference type="SAM" id="Coils"/>
    </source>
</evidence>
<name>A0A9N9GTN4_9GLOM</name>
<evidence type="ECO:0000256" key="5">
    <source>
        <dbReference type="ARBA" id="ARBA00023176"/>
    </source>
</evidence>
<dbReference type="Pfam" id="PF01086">
    <property type="entry name" value="Clathrin_lg_ch"/>
    <property type="match status" value="1"/>
</dbReference>
<reference evidence="13" key="1">
    <citation type="submission" date="2021-06" db="EMBL/GenBank/DDBJ databases">
        <authorList>
            <person name="Kallberg Y."/>
            <person name="Tangrot J."/>
            <person name="Rosling A."/>
        </authorList>
    </citation>
    <scope>NUCLEOTIDE SEQUENCE</scope>
    <source>
        <strain evidence="13">MA453B</strain>
    </source>
</reference>
<feature type="coiled-coil region" evidence="8">
    <location>
        <begin position="160"/>
        <end position="191"/>
    </location>
</feature>
<keyword evidence="6" id="KW-0539">Nucleus</keyword>
<dbReference type="OrthoDB" id="270417at2759"/>
<sequence>MTDYNTDFPPIEDLSSNTLLDSDPTANFLAREQAVLGDDAAFFNANSSNSVPTSNELDAFPDISSTSANSTIFNQPVSAVSSVGSASSALPDYSAFHSEFPQVEINNTQTLYTGTNGLVSSEGYQSYEEEPEIIRQWKERQREIIAKRDEESEAKRRETIATARDAIDKFYEEYNEKKARAHAINKQEEEVFLRERDDLTSGTTWERICKQVDISNVQSKTSTKHVKDVGRFKELLLSLKKDVNAPGAEELEKHKSWHDYRVLEQYSFPLFNEEWGADEEELLIEGAEMHGLGNWVDIAEFIGNRTKEDCERHYMETYVNSETWPLPDMNVKFQIDEETMRERKRRRVQTIENRTQNSTQKTPTKVLQSLPANHEIAGYMPNRYEFETEYDNDAELVIKDLELNENDDPQDIEMKTYVLEIYNKKLNKRAERKRLIFEHGLLDFRKNKAIEEEKYKSKEEKELINRIKPFAQSLCKKDFDDLRDELIEELCTRLEIRKLKEYRQMGIMTLNEANKYEKAKAQKEANRELAARPHNGHTIPITYSDRLQVKYFSKINEQHSPSSSPYGNKTLPAAAPPVIRLNMRKQPQALDLNDEEGVHLLSEAERKLCETLRIFPKSYLVIKETILKEWARSGGTLRRRQARGLIRIDVNKTARIYDFFIEMGWIRQLSENTSNN</sequence>
<evidence type="ECO:0000259" key="10">
    <source>
        <dbReference type="PROSITE" id="PS50934"/>
    </source>
</evidence>
<evidence type="ECO:0000313" key="13">
    <source>
        <dbReference type="EMBL" id="CAG8633292.1"/>
    </source>
</evidence>
<protein>
    <submittedName>
        <fullName evidence="13">2861_t:CDS:1</fullName>
    </submittedName>
</protein>
<evidence type="ECO:0000259" key="9">
    <source>
        <dbReference type="PROSITE" id="PS50090"/>
    </source>
</evidence>
<comment type="subcellular location">
    <subcellularLocation>
        <location evidence="1">Cytoplasmic vesicle membrane</location>
        <topology evidence="1">Peripheral membrane protein</topology>
        <orientation evidence="1">Cytoplasmic side</orientation>
    </subcellularLocation>
    <subcellularLocation>
        <location evidence="2">Membrane</location>
        <location evidence="2">Coated pit</location>
        <topology evidence="2">Peripheral membrane protein</topology>
        <orientation evidence="2">Cytoplasmic side</orientation>
    </subcellularLocation>
</comment>
<dbReference type="Gene3D" id="1.10.10.60">
    <property type="entry name" value="Homeodomain-like"/>
    <property type="match status" value="1"/>
</dbReference>
<dbReference type="GO" id="GO:0070461">
    <property type="term" value="C:SAGA-type complex"/>
    <property type="evidence" value="ECO:0007669"/>
    <property type="project" value="TreeGrafter"/>
</dbReference>
<keyword evidence="5" id="KW-0168">Coated pit</keyword>
<dbReference type="PROSITE" id="PS51293">
    <property type="entry name" value="SANT"/>
    <property type="match status" value="1"/>
</dbReference>
<dbReference type="PROSITE" id="PS50090">
    <property type="entry name" value="MYB_LIKE"/>
    <property type="match status" value="1"/>
</dbReference>
<dbReference type="GO" id="GO:0030130">
    <property type="term" value="C:clathrin coat of trans-Golgi network vesicle"/>
    <property type="evidence" value="ECO:0007669"/>
    <property type="project" value="InterPro"/>
</dbReference>
<keyword evidence="7" id="KW-0968">Cytoplasmic vesicle</keyword>
<dbReference type="InterPro" id="IPR007526">
    <property type="entry name" value="SWIRM"/>
</dbReference>
<dbReference type="GO" id="GO:0005198">
    <property type="term" value="F:structural molecule activity"/>
    <property type="evidence" value="ECO:0007669"/>
    <property type="project" value="InterPro"/>
</dbReference>
<feature type="domain" description="Myb-like" evidence="9">
    <location>
        <begin position="275"/>
        <end position="318"/>
    </location>
</feature>
<gene>
    <name evidence="13" type="ORF">DERYTH_LOCUS9259</name>
</gene>
<evidence type="ECO:0000256" key="2">
    <source>
        <dbReference type="ARBA" id="ARBA00004277"/>
    </source>
</evidence>
<dbReference type="AlphaFoldDB" id="A0A9N9GTN4"/>
<evidence type="ECO:0000259" key="12">
    <source>
        <dbReference type="PROSITE" id="PS51294"/>
    </source>
</evidence>
<dbReference type="CDD" id="cd00167">
    <property type="entry name" value="SANT"/>
    <property type="match status" value="1"/>
</dbReference>
<dbReference type="SMART" id="SM00717">
    <property type="entry name" value="SANT"/>
    <property type="match status" value="1"/>
</dbReference>
<feature type="domain" description="SWIRM" evidence="10">
    <location>
        <begin position="581"/>
        <end position="676"/>
    </location>
</feature>
<comment type="caution">
    <text evidence="13">The sequence shown here is derived from an EMBL/GenBank/DDBJ whole genome shotgun (WGS) entry which is preliminary data.</text>
</comment>
<accession>A0A9N9GTN4</accession>
<dbReference type="Gene3D" id="1.10.10.10">
    <property type="entry name" value="Winged helix-like DNA-binding domain superfamily/Winged helix DNA-binding domain"/>
    <property type="match status" value="1"/>
</dbReference>
<evidence type="ECO:0000256" key="6">
    <source>
        <dbReference type="ARBA" id="ARBA00023242"/>
    </source>
</evidence>
<dbReference type="InterPro" id="IPR001005">
    <property type="entry name" value="SANT/Myb"/>
</dbReference>
<dbReference type="Pfam" id="PF22941">
    <property type="entry name" value="TADA2A-like_3rd"/>
    <property type="match status" value="1"/>
</dbReference>
<evidence type="ECO:0000313" key="14">
    <source>
        <dbReference type="Proteomes" id="UP000789405"/>
    </source>
</evidence>
<dbReference type="PROSITE" id="PS50934">
    <property type="entry name" value="SWIRM"/>
    <property type="match status" value="1"/>
</dbReference>
<comment type="similarity">
    <text evidence="3">Belongs to the clathrin light chain family.</text>
</comment>
<evidence type="ECO:0000256" key="7">
    <source>
        <dbReference type="ARBA" id="ARBA00023329"/>
    </source>
</evidence>
<dbReference type="SUPFAM" id="SSF46689">
    <property type="entry name" value="Homeodomain-like"/>
    <property type="match status" value="2"/>
</dbReference>
<dbReference type="GO" id="GO:0006357">
    <property type="term" value="P:regulation of transcription by RNA polymerase II"/>
    <property type="evidence" value="ECO:0007669"/>
    <property type="project" value="TreeGrafter"/>
</dbReference>
<dbReference type="EMBL" id="CAJVPY010005013">
    <property type="protein sequence ID" value="CAG8633292.1"/>
    <property type="molecule type" value="Genomic_DNA"/>
</dbReference>
<dbReference type="PROSITE" id="PS51294">
    <property type="entry name" value="HTH_MYB"/>
    <property type="match status" value="1"/>
</dbReference>
<dbReference type="GO" id="GO:0016192">
    <property type="term" value="P:vesicle-mediated transport"/>
    <property type="evidence" value="ECO:0007669"/>
    <property type="project" value="InterPro"/>
</dbReference>
<dbReference type="GO" id="GO:0006886">
    <property type="term" value="P:intracellular protein transport"/>
    <property type="evidence" value="ECO:0007669"/>
    <property type="project" value="InterPro"/>
</dbReference>
<dbReference type="InterPro" id="IPR017930">
    <property type="entry name" value="Myb_dom"/>
</dbReference>
<proteinExistence type="inferred from homology"/>
<dbReference type="FunFam" id="1.10.10.10:FF:000087">
    <property type="entry name" value="Transcriptional adapter 2"/>
    <property type="match status" value="1"/>
</dbReference>
<keyword evidence="8" id="KW-0175">Coiled coil</keyword>